<accession>A0AAV4CEC4</accession>
<proteinExistence type="predicted"/>
<dbReference type="AlphaFoldDB" id="A0AAV4CEC4"/>
<protein>
    <submittedName>
        <fullName evidence="1">Uncharacterized protein</fullName>
    </submittedName>
</protein>
<organism evidence="1 2">
    <name type="scientific">Plakobranchus ocellatus</name>
    <dbReference type="NCBI Taxonomy" id="259542"/>
    <lineage>
        <taxon>Eukaryota</taxon>
        <taxon>Metazoa</taxon>
        <taxon>Spiralia</taxon>
        <taxon>Lophotrochozoa</taxon>
        <taxon>Mollusca</taxon>
        <taxon>Gastropoda</taxon>
        <taxon>Heterobranchia</taxon>
        <taxon>Euthyneura</taxon>
        <taxon>Panpulmonata</taxon>
        <taxon>Sacoglossa</taxon>
        <taxon>Placobranchoidea</taxon>
        <taxon>Plakobranchidae</taxon>
        <taxon>Plakobranchus</taxon>
    </lineage>
</organism>
<comment type="caution">
    <text evidence="1">The sequence shown here is derived from an EMBL/GenBank/DDBJ whole genome shotgun (WGS) entry which is preliminary data.</text>
</comment>
<evidence type="ECO:0000313" key="1">
    <source>
        <dbReference type="EMBL" id="GFO31135.1"/>
    </source>
</evidence>
<keyword evidence="2" id="KW-1185">Reference proteome</keyword>
<dbReference type="EMBL" id="BLXT01006360">
    <property type="protein sequence ID" value="GFO31135.1"/>
    <property type="molecule type" value="Genomic_DNA"/>
</dbReference>
<gene>
    <name evidence="1" type="ORF">PoB_005764000</name>
</gene>
<name>A0AAV4CEC4_9GAST</name>
<reference evidence="1 2" key="1">
    <citation type="journal article" date="2021" name="Elife">
        <title>Chloroplast acquisition without the gene transfer in kleptoplastic sea slugs, Plakobranchus ocellatus.</title>
        <authorList>
            <person name="Maeda T."/>
            <person name="Takahashi S."/>
            <person name="Yoshida T."/>
            <person name="Shimamura S."/>
            <person name="Takaki Y."/>
            <person name="Nagai Y."/>
            <person name="Toyoda A."/>
            <person name="Suzuki Y."/>
            <person name="Arimoto A."/>
            <person name="Ishii H."/>
            <person name="Satoh N."/>
            <person name="Nishiyama T."/>
            <person name="Hasebe M."/>
            <person name="Maruyama T."/>
            <person name="Minagawa J."/>
            <person name="Obokata J."/>
            <person name="Shigenobu S."/>
        </authorList>
    </citation>
    <scope>NUCLEOTIDE SEQUENCE [LARGE SCALE GENOMIC DNA]</scope>
</reference>
<evidence type="ECO:0000313" key="2">
    <source>
        <dbReference type="Proteomes" id="UP000735302"/>
    </source>
</evidence>
<dbReference type="Proteomes" id="UP000735302">
    <property type="component" value="Unassembled WGS sequence"/>
</dbReference>
<sequence length="107" mass="12058">MRGGVSALFLVPDKMEIAQTANELTVTHETPPPSLQYGPCPISPGGFQILREKKLRGRLRKTWTSQLLPFTWTRPIFTEDSTWTNSINASRQGYGTLGVCFNNQYCH</sequence>